<evidence type="ECO:0000313" key="12">
    <source>
        <dbReference type="Proteomes" id="UP000694846"/>
    </source>
</evidence>
<evidence type="ECO:0000256" key="7">
    <source>
        <dbReference type="ARBA" id="ARBA00023128"/>
    </source>
</evidence>
<dbReference type="Gene3D" id="1.50.40.10">
    <property type="entry name" value="Mitochondrial carrier domain"/>
    <property type="match status" value="2"/>
</dbReference>
<dbReference type="GO" id="GO:1990575">
    <property type="term" value="P:mitochondrial L-ornithine transmembrane transport"/>
    <property type="evidence" value="ECO:0007669"/>
    <property type="project" value="TreeGrafter"/>
</dbReference>
<protein>
    <submittedName>
        <fullName evidence="11 13">Mitochondrial ornithine transporter 1</fullName>
    </submittedName>
</protein>
<reference evidence="13" key="2">
    <citation type="submission" date="2025-04" db="UniProtKB">
        <authorList>
            <consortium name="RefSeq"/>
        </authorList>
    </citation>
    <scope>IDENTIFICATION</scope>
    <source>
        <tissue evidence="13">Whole body</tissue>
    </source>
</reference>
<evidence type="ECO:0000256" key="3">
    <source>
        <dbReference type="ARBA" id="ARBA00022448"/>
    </source>
</evidence>
<evidence type="ECO:0000256" key="4">
    <source>
        <dbReference type="ARBA" id="ARBA00022692"/>
    </source>
</evidence>
<sequence length="292" mass="31213">MSSSDGLTDMLAGSLAGAAVVMVGQPLDTVKTKLQTFRGLYANSAQCLAHTYRTSGLRGLYAGSSPAVLASVAENSVLFACYGLCQQMVAAATGAHDAKQMDALSNAVAGCAASFFSSVVLCPAELVKIKLQAGRELAESQGRRFRGSVYKVTKDIVRNYGVNGMFRGLTMTVAREMPSYFCFFGVYEAVRESLKPVGRSRDDCGLLATTAAGAAGGMLLWTVTFPVDVVKSRIQLDDAMPTRGWTVCMMRVYRAEGMSALYSGLAPTLVRCVPSSAVLFIVYEYTKKLFDP</sequence>
<dbReference type="RefSeq" id="XP_025415485.1">
    <property type="nucleotide sequence ID" value="XM_025559700.1"/>
</dbReference>
<dbReference type="InterPro" id="IPR018108">
    <property type="entry name" value="MCP_transmembrane"/>
</dbReference>
<keyword evidence="5" id="KW-0677">Repeat</keyword>
<comment type="subcellular location">
    <subcellularLocation>
        <location evidence="1">Mitochondrion membrane</location>
        <topology evidence="1">Multi-pass membrane protein</topology>
    </subcellularLocation>
</comment>
<evidence type="ECO:0000256" key="10">
    <source>
        <dbReference type="RuleBase" id="RU000488"/>
    </source>
</evidence>
<dbReference type="GO" id="GO:0031966">
    <property type="term" value="C:mitochondrial membrane"/>
    <property type="evidence" value="ECO:0007669"/>
    <property type="project" value="UniProtKB-SubCell"/>
</dbReference>
<feature type="repeat" description="Solcar" evidence="9">
    <location>
        <begin position="204"/>
        <end position="289"/>
    </location>
</feature>
<evidence type="ECO:0000256" key="1">
    <source>
        <dbReference type="ARBA" id="ARBA00004225"/>
    </source>
</evidence>
<dbReference type="OrthoDB" id="409586at2759"/>
<dbReference type="PROSITE" id="PS50920">
    <property type="entry name" value="SOLCAR"/>
    <property type="match status" value="3"/>
</dbReference>
<dbReference type="EMBL" id="GGMS01013426">
    <property type="protein sequence ID" value="MBY82629.1"/>
    <property type="molecule type" value="Transcribed_RNA"/>
</dbReference>
<dbReference type="InterPro" id="IPR023395">
    <property type="entry name" value="MCP_dom_sf"/>
</dbReference>
<gene>
    <name evidence="11" type="primary">SLC25A15_0</name>
    <name evidence="13" type="synonym">LOC112687108</name>
    <name evidence="11" type="ORF">g.109466</name>
</gene>
<evidence type="ECO:0000313" key="13">
    <source>
        <dbReference type="RefSeq" id="XP_025415485.1"/>
    </source>
</evidence>
<name>A0A2S2QXX7_9HEMI</name>
<accession>A0A2S2QXX7</accession>
<organism evidence="11">
    <name type="scientific">Sipha flava</name>
    <name type="common">yellow sugarcane aphid</name>
    <dbReference type="NCBI Taxonomy" id="143950"/>
    <lineage>
        <taxon>Eukaryota</taxon>
        <taxon>Metazoa</taxon>
        <taxon>Ecdysozoa</taxon>
        <taxon>Arthropoda</taxon>
        <taxon>Hexapoda</taxon>
        <taxon>Insecta</taxon>
        <taxon>Pterygota</taxon>
        <taxon>Neoptera</taxon>
        <taxon>Paraneoptera</taxon>
        <taxon>Hemiptera</taxon>
        <taxon>Sternorrhyncha</taxon>
        <taxon>Aphidomorpha</taxon>
        <taxon>Aphidoidea</taxon>
        <taxon>Aphididae</taxon>
        <taxon>Sipha</taxon>
    </lineage>
</organism>
<evidence type="ECO:0000256" key="2">
    <source>
        <dbReference type="ARBA" id="ARBA00006375"/>
    </source>
</evidence>
<comment type="similarity">
    <text evidence="2 10">Belongs to the mitochondrial carrier (TC 2.A.29) family.</text>
</comment>
<evidence type="ECO:0000256" key="8">
    <source>
        <dbReference type="ARBA" id="ARBA00023136"/>
    </source>
</evidence>
<keyword evidence="8 9" id="KW-0472">Membrane</keyword>
<keyword evidence="6" id="KW-1133">Transmembrane helix</keyword>
<keyword evidence="7" id="KW-0496">Mitochondrion</keyword>
<dbReference type="SUPFAM" id="SSF103506">
    <property type="entry name" value="Mitochondrial carrier"/>
    <property type="match status" value="1"/>
</dbReference>
<evidence type="ECO:0000313" key="11">
    <source>
        <dbReference type="EMBL" id="MBY82629.1"/>
    </source>
</evidence>
<dbReference type="AlphaFoldDB" id="A0A2S2QXX7"/>
<dbReference type="PANTHER" id="PTHR45624">
    <property type="entry name" value="MITOCHONDRIAL BASIC AMINO ACIDS TRANSPORTER-RELATED"/>
    <property type="match status" value="1"/>
</dbReference>
<dbReference type="InterPro" id="IPR050567">
    <property type="entry name" value="Mitochondrial_Carrier"/>
</dbReference>
<evidence type="ECO:0000256" key="6">
    <source>
        <dbReference type="ARBA" id="ARBA00022989"/>
    </source>
</evidence>
<dbReference type="Proteomes" id="UP000694846">
    <property type="component" value="Unplaced"/>
</dbReference>
<keyword evidence="12" id="KW-1185">Reference proteome</keyword>
<keyword evidence="4 9" id="KW-0812">Transmembrane</keyword>
<dbReference type="Pfam" id="PF00153">
    <property type="entry name" value="Mito_carr"/>
    <property type="match status" value="3"/>
</dbReference>
<feature type="repeat" description="Solcar" evidence="9">
    <location>
        <begin position="101"/>
        <end position="193"/>
    </location>
</feature>
<keyword evidence="3 10" id="KW-0813">Transport</keyword>
<feature type="repeat" description="Solcar" evidence="9">
    <location>
        <begin position="4"/>
        <end position="88"/>
    </location>
</feature>
<dbReference type="GO" id="GO:0000064">
    <property type="term" value="F:L-ornithine transmembrane transporter activity"/>
    <property type="evidence" value="ECO:0007669"/>
    <property type="project" value="TreeGrafter"/>
</dbReference>
<proteinExistence type="inferred from homology"/>
<evidence type="ECO:0000256" key="5">
    <source>
        <dbReference type="ARBA" id="ARBA00022737"/>
    </source>
</evidence>
<reference evidence="11" key="1">
    <citation type="submission" date="2018-04" db="EMBL/GenBank/DDBJ databases">
        <title>Transcriptome assembly of Sipha flava.</title>
        <authorList>
            <person name="Scully E.D."/>
            <person name="Geib S.M."/>
            <person name="Palmer N.A."/>
            <person name="Koch K."/>
            <person name="Bradshaw J."/>
            <person name="Heng-Moss T."/>
            <person name="Sarath G."/>
        </authorList>
    </citation>
    <scope>NUCLEOTIDE SEQUENCE</scope>
</reference>
<dbReference type="PANTHER" id="PTHR45624:SF12">
    <property type="entry name" value="MITOCHONDRIAL ORNITHINE TRANSPORTER 1"/>
    <property type="match status" value="1"/>
</dbReference>
<evidence type="ECO:0000256" key="9">
    <source>
        <dbReference type="PROSITE-ProRule" id="PRU00282"/>
    </source>
</evidence>